<evidence type="ECO:0000256" key="1">
    <source>
        <dbReference type="ARBA" id="ARBA00004496"/>
    </source>
</evidence>
<dbReference type="Gene3D" id="2.30.30.40">
    <property type="entry name" value="SH3 Domains"/>
    <property type="match status" value="2"/>
</dbReference>
<dbReference type="SUPFAM" id="SSF54277">
    <property type="entry name" value="CAD &amp; PB1 domains"/>
    <property type="match status" value="1"/>
</dbReference>
<dbReference type="SMART" id="SM00666">
    <property type="entry name" value="PB1"/>
    <property type="match status" value="1"/>
</dbReference>
<dbReference type="CDD" id="cd06406">
    <property type="entry name" value="PB1_P67"/>
    <property type="match status" value="1"/>
</dbReference>
<evidence type="ECO:0000256" key="2">
    <source>
        <dbReference type="ARBA" id="ARBA00008051"/>
    </source>
</evidence>
<dbReference type="PANTHER" id="PTHR15175">
    <property type="entry name" value="NEUTROPHIL CYTOSOLIC FACTOR 2, NEUTROPHIL NADPH OXIDASE FACTOR 2"/>
    <property type="match status" value="1"/>
</dbReference>
<dbReference type="FunFam" id="1.25.40.10:FF:000017">
    <property type="entry name" value="NADPH oxidase regulator NoxR"/>
    <property type="match status" value="1"/>
</dbReference>
<dbReference type="GO" id="GO:0005737">
    <property type="term" value="C:cytoplasm"/>
    <property type="evidence" value="ECO:0007669"/>
    <property type="project" value="UniProtKB-SubCell"/>
</dbReference>
<dbReference type="Gene3D" id="1.25.40.10">
    <property type="entry name" value="Tetratricopeptide repeat domain"/>
    <property type="match status" value="1"/>
</dbReference>
<dbReference type="GO" id="GO:0016176">
    <property type="term" value="F:superoxide-generating NADPH oxidase activator activity"/>
    <property type="evidence" value="ECO:0007669"/>
    <property type="project" value="InterPro"/>
</dbReference>
<evidence type="ECO:0000259" key="10">
    <source>
        <dbReference type="PROSITE" id="PS51745"/>
    </source>
</evidence>
<proteinExistence type="inferred from homology"/>
<evidence type="ECO:0000313" key="12">
    <source>
        <dbReference type="Proteomes" id="UP000694567"/>
    </source>
</evidence>
<evidence type="ECO:0000259" key="9">
    <source>
        <dbReference type="PROSITE" id="PS50002"/>
    </source>
</evidence>
<keyword evidence="6" id="KW-0802">TPR repeat</keyword>
<accession>A0A8C0EQ66</accession>
<feature type="region of interest" description="Disordered" evidence="8">
    <location>
        <begin position="281"/>
        <end position="330"/>
    </location>
</feature>
<evidence type="ECO:0000256" key="7">
    <source>
        <dbReference type="PROSITE-ProRule" id="PRU00192"/>
    </source>
</evidence>
<protein>
    <submittedName>
        <fullName evidence="11">Neutrophil cytosolic factor 2</fullName>
    </submittedName>
</protein>
<dbReference type="GO" id="GO:0043020">
    <property type="term" value="C:NADPH oxidase complex"/>
    <property type="evidence" value="ECO:0007669"/>
    <property type="project" value="InterPro"/>
</dbReference>
<comment type="similarity">
    <text evidence="2">Belongs to the NCF2/NOXA1 family.</text>
</comment>
<dbReference type="InterPro" id="IPR011990">
    <property type="entry name" value="TPR-like_helical_dom_sf"/>
</dbReference>
<dbReference type="Pfam" id="PF13181">
    <property type="entry name" value="TPR_8"/>
    <property type="match status" value="2"/>
</dbReference>
<dbReference type="SMART" id="SM00028">
    <property type="entry name" value="TPR"/>
    <property type="match status" value="3"/>
</dbReference>
<dbReference type="SUPFAM" id="SSF48452">
    <property type="entry name" value="TPR-like"/>
    <property type="match status" value="1"/>
</dbReference>
<dbReference type="PROSITE" id="PS50002">
    <property type="entry name" value="SH3"/>
    <property type="match status" value="1"/>
</dbReference>
<dbReference type="Proteomes" id="UP000694567">
    <property type="component" value="Unplaced"/>
</dbReference>
<dbReference type="PRINTS" id="PR00499">
    <property type="entry name" value="P67PHOX"/>
</dbReference>
<dbReference type="Ensembl" id="ENSBOBT00000007154.1">
    <property type="protein sequence ID" value="ENSBOBP00000006963.1"/>
    <property type="gene ID" value="ENSBOBG00000003871.1"/>
</dbReference>
<evidence type="ECO:0000256" key="5">
    <source>
        <dbReference type="ARBA" id="ARBA00022737"/>
    </source>
</evidence>
<evidence type="ECO:0000256" key="4">
    <source>
        <dbReference type="ARBA" id="ARBA00022490"/>
    </source>
</evidence>
<organism evidence="11 12">
    <name type="scientific">Bubo bubo</name>
    <name type="common">Eurasian eagle-owl</name>
    <name type="synonym">Strix bubo</name>
    <dbReference type="NCBI Taxonomy" id="30461"/>
    <lineage>
        <taxon>Eukaryota</taxon>
        <taxon>Metazoa</taxon>
        <taxon>Chordata</taxon>
        <taxon>Craniata</taxon>
        <taxon>Vertebrata</taxon>
        <taxon>Euteleostomi</taxon>
        <taxon>Archelosauria</taxon>
        <taxon>Archosauria</taxon>
        <taxon>Dinosauria</taxon>
        <taxon>Saurischia</taxon>
        <taxon>Theropoda</taxon>
        <taxon>Coelurosauria</taxon>
        <taxon>Aves</taxon>
        <taxon>Neognathae</taxon>
        <taxon>Neoaves</taxon>
        <taxon>Telluraves</taxon>
        <taxon>Strigiformes</taxon>
        <taxon>Strigidae</taxon>
        <taxon>Bubo</taxon>
    </lineage>
</organism>
<dbReference type="CDD" id="cd12046">
    <property type="entry name" value="SH3_p67phox_C"/>
    <property type="match status" value="1"/>
</dbReference>
<dbReference type="FunFam" id="2.30.30.40:FF:000353">
    <property type="entry name" value="Neutrophil cytosol factor 2"/>
    <property type="match status" value="1"/>
</dbReference>
<evidence type="ECO:0000256" key="6">
    <source>
        <dbReference type="ARBA" id="ARBA00022803"/>
    </source>
</evidence>
<keyword evidence="3 7" id="KW-0728">SH3 domain</keyword>
<dbReference type="PRINTS" id="PR00452">
    <property type="entry name" value="SH3DOMAIN"/>
</dbReference>
<keyword evidence="5" id="KW-0677">Repeat</keyword>
<dbReference type="AlphaFoldDB" id="A0A8C0EQ66"/>
<evidence type="ECO:0000256" key="3">
    <source>
        <dbReference type="ARBA" id="ARBA00022443"/>
    </source>
</evidence>
<dbReference type="PROSITE" id="PS51745">
    <property type="entry name" value="PB1"/>
    <property type="match status" value="1"/>
</dbReference>
<dbReference type="PANTHER" id="PTHR15175:SF3">
    <property type="entry name" value="NEUTROPHIL CYTOSOL FACTOR 2"/>
    <property type="match status" value="1"/>
</dbReference>
<dbReference type="InterPro" id="IPR053793">
    <property type="entry name" value="PB1-like"/>
</dbReference>
<evidence type="ECO:0000256" key="8">
    <source>
        <dbReference type="SAM" id="MobiDB-lite"/>
    </source>
</evidence>
<dbReference type="GO" id="GO:0006909">
    <property type="term" value="P:phagocytosis"/>
    <property type="evidence" value="ECO:0007669"/>
    <property type="project" value="InterPro"/>
</dbReference>
<dbReference type="InterPro" id="IPR051864">
    <property type="entry name" value="NCF2_NOXA1"/>
</dbReference>
<dbReference type="GO" id="GO:0042554">
    <property type="term" value="P:superoxide anion generation"/>
    <property type="evidence" value="ECO:0007669"/>
    <property type="project" value="TreeGrafter"/>
</dbReference>
<dbReference type="FunFam" id="3.10.20.90:FF:000141">
    <property type="entry name" value="Neutrophil cytosol factor 2"/>
    <property type="match status" value="1"/>
</dbReference>
<sequence>MSLVETIRLWQEGVCAADGKEWKAALDAFTAVQNPPAKICFNIGCIHLVLGKLAEAEEAFTRSISCDKHLAVAYFQRGTVFYRSHEKAIEDFKEALAQLRGNQLIDYKILGLRYRLFACEILYNIALVYATLEDWKKAEEHLTLAMSLKSEPQHIKIDRAMQAILKQKLCELVAIPAGKLFRPNEKQVAQLEKKDYLGKAMVVASVVDKDDFSGFAPLQPQVRHHCALKGQPHRVLYEFVPETAEELQVLPGNIVFVLKKEKDNWATVMFNGKVPAVCLEGGGRSSPSSHPAQGETPLEAEIPESPSSPAPEKPRRSPPGQRGGEAEAAVSSPRILKVHYKYTIALQVEPGLSYAELLDLVCKKLELQPKHTQLRYKPAENQALVTLSAENLEAAWSQSKDNCLTVWCDMTEVSDKGFLPDSKPEELPLQEATVEEAGPTQVVAQYDYEATQPEDLEFQAGDVILVLSQVNEDWLEGQCNGKIGIFPSAFVQKSNTKDPEM</sequence>
<keyword evidence="4" id="KW-0963">Cytoplasm</keyword>
<dbReference type="InterPro" id="IPR019734">
    <property type="entry name" value="TPR_rpt"/>
</dbReference>
<reference evidence="11" key="2">
    <citation type="submission" date="2025-09" db="UniProtKB">
        <authorList>
            <consortium name="Ensembl"/>
        </authorList>
    </citation>
    <scope>IDENTIFICATION</scope>
</reference>
<dbReference type="InterPro" id="IPR034885">
    <property type="entry name" value="PB1_P67"/>
</dbReference>
<feature type="domain" description="SH3" evidence="9">
    <location>
        <begin position="437"/>
        <end position="496"/>
    </location>
</feature>
<dbReference type="Gene3D" id="3.10.20.90">
    <property type="entry name" value="Phosphatidylinositol 3-kinase Catalytic Subunit, Chain A, domain 1"/>
    <property type="match status" value="1"/>
</dbReference>
<dbReference type="Pfam" id="PF00564">
    <property type="entry name" value="PB1"/>
    <property type="match status" value="1"/>
</dbReference>
<dbReference type="SMART" id="SM00326">
    <property type="entry name" value="SH3"/>
    <property type="match status" value="2"/>
</dbReference>
<dbReference type="InterPro" id="IPR001452">
    <property type="entry name" value="SH3_domain"/>
</dbReference>
<keyword evidence="12" id="KW-1185">Reference proteome</keyword>
<dbReference type="SUPFAM" id="SSF50044">
    <property type="entry name" value="SH3-domain"/>
    <property type="match status" value="2"/>
</dbReference>
<evidence type="ECO:0000313" key="11">
    <source>
        <dbReference type="Ensembl" id="ENSBOBP00000006963.1"/>
    </source>
</evidence>
<reference evidence="11" key="1">
    <citation type="submission" date="2025-08" db="UniProtKB">
        <authorList>
            <consortium name="Ensembl"/>
        </authorList>
    </citation>
    <scope>IDENTIFICATION</scope>
</reference>
<feature type="domain" description="PB1" evidence="10">
    <location>
        <begin position="333"/>
        <end position="411"/>
    </location>
</feature>
<dbReference type="GO" id="GO:0045730">
    <property type="term" value="P:respiratory burst"/>
    <property type="evidence" value="ECO:0007669"/>
    <property type="project" value="InterPro"/>
</dbReference>
<dbReference type="InterPro" id="IPR034889">
    <property type="entry name" value="NCF2_SH3"/>
</dbReference>
<name>A0A8C0EQ66_BUBBB</name>
<dbReference type="Pfam" id="PF00018">
    <property type="entry name" value="SH3_1"/>
    <property type="match status" value="2"/>
</dbReference>
<dbReference type="InterPro" id="IPR000270">
    <property type="entry name" value="PB1_dom"/>
</dbReference>
<comment type="subcellular location">
    <subcellularLocation>
        <location evidence="1">Cytoplasm</location>
    </subcellularLocation>
</comment>
<dbReference type="InterPro" id="IPR036028">
    <property type="entry name" value="SH3-like_dom_sf"/>
</dbReference>